<dbReference type="GO" id="GO:0000155">
    <property type="term" value="F:phosphorelay sensor kinase activity"/>
    <property type="evidence" value="ECO:0007669"/>
    <property type="project" value="InterPro"/>
</dbReference>
<dbReference type="InterPro" id="IPR008207">
    <property type="entry name" value="Sig_transdc_His_kin_Hpt_dom"/>
</dbReference>
<dbReference type="InterPro" id="IPR036890">
    <property type="entry name" value="HATPase_C_sf"/>
</dbReference>
<keyword evidence="21" id="KW-1185">Reference proteome</keyword>
<evidence type="ECO:0000259" key="17">
    <source>
        <dbReference type="PROSITE" id="PS50109"/>
    </source>
</evidence>
<dbReference type="InterPro" id="IPR005467">
    <property type="entry name" value="His_kinase_dom"/>
</dbReference>
<dbReference type="Gene3D" id="3.30.565.10">
    <property type="entry name" value="Histidine kinase-like ATPase, C-terminal domain"/>
    <property type="match status" value="1"/>
</dbReference>
<evidence type="ECO:0000256" key="12">
    <source>
        <dbReference type="ARBA" id="ARBA00023012"/>
    </source>
</evidence>
<feature type="transmembrane region" description="Helical" evidence="16">
    <location>
        <begin position="31"/>
        <end position="51"/>
    </location>
</feature>
<dbReference type="FunFam" id="3.30.565.10:FF:000010">
    <property type="entry name" value="Sensor histidine kinase RcsC"/>
    <property type="match status" value="1"/>
</dbReference>
<evidence type="ECO:0000256" key="11">
    <source>
        <dbReference type="ARBA" id="ARBA00022989"/>
    </source>
</evidence>
<dbReference type="Proteomes" id="UP000646365">
    <property type="component" value="Unassembled WGS sequence"/>
</dbReference>
<dbReference type="InterPro" id="IPR011006">
    <property type="entry name" value="CheY-like_superfamily"/>
</dbReference>
<keyword evidence="12" id="KW-0902">Two-component regulatory system</keyword>
<keyword evidence="10" id="KW-0547">Nucleotide-binding</keyword>
<dbReference type="SUPFAM" id="SSF52172">
    <property type="entry name" value="CheY-like"/>
    <property type="match status" value="1"/>
</dbReference>
<evidence type="ECO:0000256" key="8">
    <source>
        <dbReference type="ARBA" id="ARBA00022692"/>
    </source>
</evidence>
<evidence type="ECO:0000259" key="19">
    <source>
        <dbReference type="PROSITE" id="PS50894"/>
    </source>
</evidence>
<dbReference type="InterPro" id="IPR003661">
    <property type="entry name" value="HisK_dim/P_dom"/>
</dbReference>
<dbReference type="SUPFAM" id="SSF55874">
    <property type="entry name" value="ATPase domain of HSP90 chaperone/DNA topoisomerase II/histidine kinase"/>
    <property type="match status" value="1"/>
</dbReference>
<dbReference type="RefSeq" id="WP_189043911.1">
    <property type="nucleotide sequence ID" value="NZ_BMJQ01000003.1"/>
</dbReference>
<dbReference type="CDD" id="cd16922">
    <property type="entry name" value="HATPase_EvgS-ArcB-TorS-like"/>
    <property type="match status" value="1"/>
</dbReference>
<dbReference type="AlphaFoldDB" id="A0A8J3E181"/>
<dbReference type="CDD" id="cd17546">
    <property type="entry name" value="REC_hyHK_CKI1_RcsC-like"/>
    <property type="match status" value="1"/>
</dbReference>
<dbReference type="SUPFAM" id="SSF47226">
    <property type="entry name" value="Histidine-containing phosphotransfer domain, HPT domain"/>
    <property type="match status" value="1"/>
</dbReference>
<dbReference type="InterPro" id="IPR036097">
    <property type="entry name" value="HisK_dim/P_sf"/>
</dbReference>
<evidence type="ECO:0000259" key="18">
    <source>
        <dbReference type="PROSITE" id="PS50110"/>
    </source>
</evidence>
<reference evidence="20" key="1">
    <citation type="journal article" date="2014" name="Int. J. Syst. Evol. Microbiol.">
        <title>Complete genome sequence of Corynebacterium casei LMG S-19264T (=DSM 44701T), isolated from a smear-ripened cheese.</title>
        <authorList>
            <consortium name="US DOE Joint Genome Institute (JGI-PGF)"/>
            <person name="Walter F."/>
            <person name="Albersmeier A."/>
            <person name="Kalinowski J."/>
            <person name="Ruckert C."/>
        </authorList>
    </citation>
    <scope>NUCLEOTIDE SEQUENCE</scope>
    <source>
        <strain evidence="20">CGMCC 1.15725</strain>
    </source>
</reference>
<evidence type="ECO:0000256" key="14">
    <source>
        <dbReference type="PROSITE-ProRule" id="PRU00110"/>
    </source>
</evidence>
<evidence type="ECO:0000313" key="21">
    <source>
        <dbReference type="Proteomes" id="UP000646365"/>
    </source>
</evidence>
<keyword evidence="8 16" id="KW-0812">Transmembrane</keyword>
<dbReference type="SMART" id="SM00387">
    <property type="entry name" value="HATPase_c"/>
    <property type="match status" value="1"/>
</dbReference>
<sequence>MLRVADTTGTEADTLDAAALRAAQLSAYFDSLPNVVIANAVGVALVLWAIGDRLDRRTAAAWCAAHLLVLCARLLLMRRFRRAGAERSGLPWQAGAVLGSTVTAGLWGASAFLFFVPGDVEPQTVLILAISVLNTIGTGVLSAFLPAFFGSLLPCLPLLSLRLWLDGGTFQIGMAVMTAVLAVALACQGLRIGRLYAQAFSLRLRNEGFAARLAHQADDLRAALARADEANRSKANFLSTISHELRTPIHTTIGAIRLLSETSLDRMQRRCVDIIAVAGRTLHVTINDILDFAGVDAGQIEPGTARFRPRQIVEDAVALLMPDASAKSLDLVAMLDGALPEVLVGDESRLRQILLNLIGNAVKFTERGGIVVRGGLRAGADGPVLRIEVVDTGIGLSEEQRAIIFEPFVQADPSIRRRFGGTGLGLAICRRLARLSGGDVGVTSRPGEGSCFWLTLPVVLDHEADAEPPAVLASVSGRRLLVVDDEPANRFLLGELLRSRGAVVVEAASGEGALDILSRIDVDAVLMDMRMPALDGIETTRRLRERERPDQRVPVLGVTANARPEDLAACHEAGMDGVVVKPVVVEKLLQALVPLLGTAASAPQNALTRLADDLGPEIAGRLLATARASLAQTDAALREALAGGETASIAAAAHKLAGLAASARLERLSGLAGKLESAGRDGLDAELQRLATLLPETVAAADAQLGRALDALARDDRAAG</sequence>
<dbReference type="InterPro" id="IPR001789">
    <property type="entry name" value="Sig_transdc_resp-reg_receiver"/>
</dbReference>
<evidence type="ECO:0000256" key="5">
    <source>
        <dbReference type="ARBA" id="ARBA00022519"/>
    </source>
</evidence>
<dbReference type="PANTHER" id="PTHR43047">
    <property type="entry name" value="TWO-COMPONENT HISTIDINE PROTEIN KINASE"/>
    <property type="match status" value="1"/>
</dbReference>
<dbReference type="GO" id="GO:0005886">
    <property type="term" value="C:plasma membrane"/>
    <property type="evidence" value="ECO:0007669"/>
    <property type="project" value="UniProtKB-SubCell"/>
</dbReference>
<dbReference type="EC" id="2.7.13.3" evidence="3"/>
<feature type="modified residue" description="Phosphohistidine" evidence="14">
    <location>
        <position position="654"/>
    </location>
</feature>
<dbReference type="SMART" id="SM00388">
    <property type="entry name" value="HisKA"/>
    <property type="match status" value="1"/>
</dbReference>
<evidence type="ECO:0000313" key="20">
    <source>
        <dbReference type="EMBL" id="GGF09435.1"/>
    </source>
</evidence>
<feature type="transmembrane region" description="Helical" evidence="16">
    <location>
        <begin position="125"/>
        <end position="149"/>
    </location>
</feature>
<proteinExistence type="predicted"/>
<organism evidence="20 21">
    <name type="scientific">Aliidongia dinghuensis</name>
    <dbReference type="NCBI Taxonomy" id="1867774"/>
    <lineage>
        <taxon>Bacteria</taxon>
        <taxon>Pseudomonadati</taxon>
        <taxon>Pseudomonadota</taxon>
        <taxon>Alphaproteobacteria</taxon>
        <taxon>Rhodospirillales</taxon>
        <taxon>Dongiaceae</taxon>
        <taxon>Aliidongia</taxon>
    </lineage>
</organism>
<dbReference type="Gene3D" id="1.20.120.160">
    <property type="entry name" value="HPT domain"/>
    <property type="match status" value="1"/>
</dbReference>
<feature type="transmembrane region" description="Helical" evidence="16">
    <location>
        <begin position="96"/>
        <end position="116"/>
    </location>
</feature>
<comment type="subcellular location">
    <subcellularLocation>
        <location evidence="2">Cell inner membrane</location>
        <topology evidence="2">Multi-pass membrane protein</topology>
    </subcellularLocation>
</comment>
<evidence type="ECO:0000256" key="3">
    <source>
        <dbReference type="ARBA" id="ARBA00012438"/>
    </source>
</evidence>
<dbReference type="InterPro" id="IPR004358">
    <property type="entry name" value="Sig_transdc_His_kin-like_C"/>
</dbReference>
<dbReference type="CDD" id="cd00082">
    <property type="entry name" value="HisKA"/>
    <property type="match status" value="1"/>
</dbReference>
<evidence type="ECO:0000256" key="15">
    <source>
        <dbReference type="PROSITE-ProRule" id="PRU00169"/>
    </source>
</evidence>
<feature type="domain" description="HPt" evidence="19">
    <location>
        <begin position="615"/>
        <end position="712"/>
    </location>
</feature>
<evidence type="ECO:0000256" key="10">
    <source>
        <dbReference type="ARBA" id="ARBA00022840"/>
    </source>
</evidence>
<dbReference type="Pfam" id="PF00072">
    <property type="entry name" value="Response_reg"/>
    <property type="match status" value="1"/>
</dbReference>
<dbReference type="PRINTS" id="PR00344">
    <property type="entry name" value="BCTRLSENSOR"/>
</dbReference>
<dbReference type="SUPFAM" id="SSF47384">
    <property type="entry name" value="Homodimeric domain of signal transducing histidine kinase"/>
    <property type="match status" value="1"/>
</dbReference>
<dbReference type="EMBL" id="BMJQ01000003">
    <property type="protein sequence ID" value="GGF09435.1"/>
    <property type="molecule type" value="Genomic_DNA"/>
</dbReference>
<dbReference type="Pfam" id="PF01627">
    <property type="entry name" value="Hpt"/>
    <property type="match status" value="1"/>
</dbReference>
<evidence type="ECO:0000256" key="16">
    <source>
        <dbReference type="SAM" id="Phobius"/>
    </source>
</evidence>
<keyword evidence="4" id="KW-1003">Cell membrane</keyword>
<dbReference type="InterPro" id="IPR003594">
    <property type="entry name" value="HATPase_dom"/>
</dbReference>
<feature type="domain" description="Response regulatory" evidence="18">
    <location>
        <begin position="479"/>
        <end position="596"/>
    </location>
</feature>
<keyword evidence="13 16" id="KW-0472">Membrane</keyword>
<evidence type="ECO:0000256" key="4">
    <source>
        <dbReference type="ARBA" id="ARBA00022475"/>
    </source>
</evidence>
<dbReference type="PROSITE" id="PS50109">
    <property type="entry name" value="HIS_KIN"/>
    <property type="match status" value="1"/>
</dbReference>
<dbReference type="Gene3D" id="3.40.50.2300">
    <property type="match status" value="1"/>
</dbReference>
<keyword evidence="6 15" id="KW-0597">Phosphoprotein</keyword>
<dbReference type="PROSITE" id="PS50110">
    <property type="entry name" value="RESPONSE_REGULATORY"/>
    <property type="match status" value="1"/>
</dbReference>
<keyword evidence="10" id="KW-0067">ATP-binding</keyword>
<dbReference type="PANTHER" id="PTHR43047:SF64">
    <property type="entry name" value="HISTIDINE KINASE CONTAINING CHEY-HOMOLOGOUS RECEIVER DOMAIN AND PAS DOMAIN-RELATED"/>
    <property type="match status" value="1"/>
</dbReference>
<evidence type="ECO:0000256" key="7">
    <source>
        <dbReference type="ARBA" id="ARBA00022679"/>
    </source>
</evidence>
<comment type="catalytic activity">
    <reaction evidence="1">
        <text>ATP + protein L-histidine = ADP + protein N-phospho-L-histidine.</text>
        <dbReference type="EC" id="2.7.13.3"/>
    </reaction>
</comment>
<accession>A0A8J3E181</accession>
<dbReference type="InterPro" id="IPR036641">
    <property type="entry name" value="HPT_dom_sf"/>
</dbReference>
<evidence type="ECO:0000256" key="9">
    <source>
        <dbReference type="ARBA" id="ARBA00022777"/>
    </source>
</evidence>
<evidence type="ECO:0000256" key="6">
    <source>
        <dbReference type="ARBA" id="ARBA00022553"/>
    </source>
</evidence>
<feature type="transmembrane region" description="Helical" evidence="16">
    <location>
        <begin position="169"/>
        <end position="187"/>
    </location>
</feature>
<keyword evidence="11 16" id="KW-1133">Transmembrane helix</keyword>
<protein>
    <recommendedName>
        <fullName evidence="3">histidine kinase</fullName>
        <ecNumber evidence="3">2.7.13.3</ecNumber>
    </recommendedName>
</protein>
<comment type="caution">
    <text evidence="20">The sequence shown here is derived from an EMBL/GenBank/DDBJ whole genome shotgun (WGS) entry which is preliminary data.</text>
</comment>
<dbReference type="SMART" id="SM00448">
    <property type="entry name" value="REC"/>
    <property type="match status" value="1"/>
</dbReference>
<keyword evidence="7" id="KW-0808">Transferase</keyword>
<feature type="modified residue" description="4-aspartylphosphate" evidence="15">
    <location>
        <position position="528"/>
    </location>
</feature>
<evidence type="ECO:0000256" key="13">
    <source>
        <dbReference type="ARBA" id="ARBA00023136"/>
    </source>
</evidence>
<keyword evidence="5" id="KW-0997">Cell inner membrane</keyword>
<gene>
    <name evidence="20" type="ORF">GCM10011611_13650</name>
</gene>
<dbReference type="PROSITE" id="PS50894">
    <property type="entry name" value="HPT"/>
    <property type="match status" value="1"/>
</dbReference>
<keyword evidence="9" id="KW-0418">Kinase</keyword>
<feature type="transmembrane region" description="Helical" evidence="16">
    <location>
        <begin position="58"/>
        <end position="76"/>
    </location>
</feature>
<evidence type="ECO:0000256" key="1">
    <source>
        <dbReference type="ARBA" id="ARBA00000085"/>
    </source>
</evidence>
<name>A0A8J3E181_9PROT</name>
<feature type="domain" description="Histidine kinase" evidence="17">
    <location>
        <begin position="240"/>
        <end position="460"/>
    </location>
</feature>
<dbReference type="Pfam" id="PF00512">
    <property type="entry name" value="HisKA"/>
    <property type="match status" value="1"/>
</dbReference>
<reference evidence="20" key="2">
    <citation type="submission" date="2020-09" db="EMBL/GenBank/DDBJ databases">
        <authorList>
            <person name="Sun Q."/>
            <person name="Zhou Y."/>
        </authorList>
    </citation>
    <scope>NUCLEOTIDE SEQUENCE</scope>
    <source>
        <strain evidence="20">CGMCC 1.15725</strain>
    </source>
</reference>
<dbReference type="Gene3D" id="1.10.287.130">
    <property type="match status" value="1"/>
</dbReference>
<evidence type="ECO:0000256" key="2">
    <source>
        <dbReference type="ARBA" id="ARBA00004429"/>
    </source>
</evidence>
<dbReference type="Pfam" id="PF02518">
    <property type="entry name" value="HATPase_c"/>
    <property type="match status" value="1"/>
</dbReference>